<dbReference type="GeneID" id="30992067"/>
<name>A0A1E4RVI6_CYBJN</name>
<evidence type="ECO:0000256" key="1">
    <source>
        <dbReference type="SAM" id="MobiDB-lite"/>
    </source>
</evidence>
<organism evidence="2 3">
    <name type="scientific">Cyberlindnera jadinii (strain ATCC 18201 / CBS 1600 / BCRC 20928 / JCM 3617 / NBRC 0987 / NRRL Y-1542)</name>
    <name type="common">Torula yeast</name>
    <name type="synonym">Candida utilis</name>
    <dbReference type="NCBI Taxonomy" id="983966"/>
    <lineage>
        <taxon>Eukaryota</taxon>
        <taxon>Fungi</taxon>
        <taxon>Dikarya</taxon>
        <taxon>Ascomycota</taxon>
        <taxon>Saccharomycotina</taxon>
        <taxon>Saccharomycetes</taxon>
        <taxon>Phaffomycetales</taxon>
        <taxon>Phaffomycetaceae</taxon>
        <taxon>Cyberlindnera</taxon>
    </lineage>
</organism>
<evidence type="ECO:0000313" key="2">
    <source>
        <dbReference type="EMBL" id="ODV71258.1"/>
    </source>
</evidence>
<protein>
    <submittedName>
        <fullName evidence="2">Uncharacterized protein</fullName>
    </submittedName>
</protein>
<reference evidence="2 3" key="1">
    <citation type="journal article" date="2016" name="Proc. Natl. Acad. Sci. U.S.A.">
        <title>Comparative genomics of biotechnologically important yeasts.</title>
        <authorList>
            <person name="Riley R."/>
            <person name="Haridas S."/>
            <person name="Wolfe K.H."/>
            <person name="Lopes M.R."/>
            <person name="Hittinger C.T."/>
            <person name="Goeker M."/>
            <person name="Salamov A.A."/>
            <person name="Wisecaver J.H."/>
            <person name="Long T.M."/>
            <person name="Calvey C.H."/>
            <person name="Aerts A.L."/>
            <person name="Barry K.W."/>
            <person name="Choi C."/>
            <person name="Clum A."/>
            <person name="Coughlan A.Y."/>
            <person name="Deshpande S."/>
            <person name="Douglass A.P."/>
            <person name="Hanson S.J."/>
            <person name="Klenk H.-P."/>
            <person name="LaButti K.M."/>
            <person name="Lapidus A."/>
            <person name="Lindquist E.A."/>
            <person name="Lipzen A.M."/>
            <person name="Meier-Kolthoff J.P."/>
            <person name="Ohm R.A."/>
            <person name="Otillar R.P."/>
            <person name="Pangilinan J.L."/>
            <person name="Peng Y."/>
            <person name="Rokas A."/>
            <person name="Rosa C.A."/>
            <person name="Scheuner C."/>
            <person name="Sibirny A.A."/>
            <person name="Slot J.C."/>
            <person name="Stielow J.B."/>
            <person name="Sun H."/>
            <person name="Kurtzman C.P."/>
            <person name="Blackwell M."/>
            <person name="Grigoriev I.V."/>
            <person name="Jeffries T.W."/>
        </authorList>
    </citation>
    <scope>NUCLEOTIDE SEQUENCE [LARGE SCALE GENOMIC DNA]</scope>
    <source>
        <strain evidence="3">ATCC 18201 / CBS 1600 / BCRC 20928 / JCM 3617 / NBRC 0987 / NRRL Y-1542</strain>
    </source>
</reference>
<dbReference type="RefSeq" id="XP_020068297.1">
    <property type="nucleotide sequence ID" value="XM_020217671.1"/>
</dbReference>
<gene>
    <name evidence="2" type="ORF">CYBJADRAFT_34992</name>
</gene>
<dbReference type="AlphaFoldDB" id="A0A1E4RVI6"/>
<evidence type="ECO:0000313" key="3">
    <source>
        <dbReference type="Proteomes" id="UP000094389"/>
    </source>
</evidence>
<dbReference type="Proteomes" id="UP000094389">
    <property type="component" value="Unassembled WGS sequence"/>
</dbReference>
<accession>A0A1E4RVI6</accession>
<sequence length="286" mass="32133">MNMPGIPEEPMVGDLYDMIVENSPHLNGENTPELAANPERIVEDPLTKYVIDEVNPQTQDTGNDKYSVTAGTSNQQAFKPSHTSIYTHDGSQNDYFAEEGPWQLEYPEYAVLDTVLVDEYSNSLIKPNQNEQSDENIEEVLEKMILNAINIDITKELHSPYSFAGNKLRQANSKHSFKSTFNGRLGVNLPVKNNQHIPSDKHMTSESQEIAGNALPIDPIRYTKETKQIIKSFQSKVPTSSGALGKVLEKVNRVEELAEEDVEHIHDLDYDDDDDSDGDDYDAYAK</sequence>
<proteinExistence type="predicted"/>
<keyword evidence="3" id="KW-1185">Reference proteome</keyword>
<feature type="compositionally biased region" description="Acidic residues" evidence="1">
    <location>
        <begin position="269"/>
        <end position="286"/>
    </location>
</feature>
<dbReference type="EMBL" id="KV453942">
    <property type="protein sequence ID" value="ODV71258.1"/>
    <property type="molecule type" value="Genomic_DNA"/>
</dbReference>
<feature type="region of interest" description="Disordered" evidence="1">
    <location>
        <begin position="262"/>
        <end position="286"/>
    </location>
</feature>